<evidence type="ECO:0000313" key="5">
    <source>
        <dbReference type="Proteomes" id="UP000675747"/>
    </source>
</evidence>
<dbReference type="EMBL" id="JAGQFT020000011">
    <property type="protein sequence ID" value="MBS7458540.1"/>
    <property type="molecule type" value="Genomic_DNA"/>
</dbReference>
<dbReference type="RefSeq" id="WP_211927210.1">
    <property type="nucleotide sequence ID" value="NZ_JAGQFT020000011.1"/>
</dbReference>
<dbReference type="EMBL" id="JAGQFT010000117">
    <property type="protein sequence ID" value="MBR0563292.1"/>
    <property type="molecule type" value="Genomic_DNA"/>
</dbReference>
<keyword evidence="1" id="KW-0143">Chaperone</keyword>
<dbReference type="Proteomes" id="UP000675747">
    <property type="component" value="Unassembled WGS sequence"/>
</dbReference>
<evidence type="ECO:0000313" key="3">
    <source>
        <dbReference type="EMBL" id="MBR0563292.1"/>
    </source>
</evidence>
<organism evidence="3">
    <name type="scientific">Coralloluteibacterium stylophorae</name>
    <dbReference type="NCBI Taxonomy" id="1776034"/>
    <lineage>
        <taxon>Bacteria</taxon>
        <taxon>Pseudomonadati</taxon>
        <taxon>Pseudomonadota</taxon>
        <taxon>Gammaproteobacteria</taxon>
        <taxon>Lysobacterales</taxon>
        <taxon>Lysobacteraceae</taxon>
        <taxon>Coralloluteibacterium</taxon>
    </lineage>
</organism>
<evidence type="ECO:0000256" key="1">
    <source>
        <dbReference type="ARBA" id="ARBA00023186"/>
    </source>
</evidence>
<dbReference type="InterPro" id="IPR036869">
    <property type="entry name" value="J_dom_sf"/>
</dbReference>
<gene>
    <name evidence="4" type="ORF">KB893_015480</name>
    <name evidence="3" type="ORF">KB893_12330</name>
</gene>
<dbReference type="PROSITE" id="PS50076">
    <property type="entry name" value="DNAJ_2"/>
    <property type="match status" value="1"/>
</dbReference>
<reference evidence="4 5" key="1">
    <citation type="journal article" date="2021" name="Microbiol. Resour. Announc.">
        <title>Draft Genome Sequence of Coralloluteibacterium stylophorae LMG 29479T.</title>
        <authorList>
            <person name="Karlyshev A.V."/>
            <person name="Kudryashova E.B."/>
            <person name="Ariskina E.V."/>
            <person name="Conroy A.P."/>
            <person name="Abidueva E.Y."/>
        </authorList>
    </citation>
    <scope>NUCLEOTIDE SEQUENCE [LARGE SCALE GENOMIC DNA]</scope>
    <source>
        <strain evidence="4 5">LMG 29479</strain>
    </source>
</reference>
<comment type="caution">
    <text evidence="3">The sequence shown here is derived from an EMBL/GenBank/DDBJ whole genome shotgun (WGS) entry which is preliminary data.</text>
</comment>
<dbReference type="Gene3D" id="1.10.287.110">
    <property type="entry name" value="DnaJ domain"/>
    <property type="match status" value="1"/>
</dbReference>
<reference evidence="3" key="2">
    <citation type="submission" date="2021-04" db="EMBL/GenBank/DDBJ databases">
        <authorList>
            <person name="Karlyshev A.V."/>
        </authorList>
    </citation>
    <scope>NUCLEOTIDE SEQUENCE</scope>
    <source>
        <strain evidence="3">LMG 29479</strain>
    </source>
</reference>
<evidence type="ECO:0000259" key="2">
    <source>
        <dbReference type="PROSITE" id="PS50076"/>
    </source>
</evidence>
<accession>A0A8J7VU59</accession>
<keyword evidence="5" id="KW-1185">Reference proteome</keyword>
<protein>
    <submittedName>
        <fullName evidence="3">J domain-containing protein</fullName>
    </submittedName>
</protein>
<dbReference type="SUPFAM" id="SSF46565">
    <property type="entry name" value="Chaperone J-domain"/>
    <property type="match status" value="1"/>
</dbReference>
<evidence type="ECO:0000313" key="4">
    <source>
        <dbReference type="EMBL" id="MBS7458540.1"/>
    </source>
</evidence>
<sequence length="147" mass="15838">MEVALALYRRPTLVPLARAQALPAGVEELLAIASGAARASATAADGVPPDQLRDAAKFFIQQILFAPGGDAWRTLGVEAGAAFARVRSNYLALMRWLHPDRHQPGAWDAVYVARVNAAWNQLRQQARRSTPEASVGAGEPVLALREM</sequence>
<dbReference type="AlphaFoldDB" id="A0A8J7VU59"/>
<proteinExistence type="predicted"/>
<name>A0A8J7VU59_9GAMM</name>
<dbReference type="InterPro" id="IPR001623">
    <property type="entry name" value="DnaJ_domain"/>
</dbReference>
<feature type="domain" description="J" evidence="2">
    <location>
        <begin position="70"/>
        <end position="127"/>
    </location>
</feature>